<keyword evidence="3" id="KW-1185">Reference proteome</keyword>
<feature type="compositionally biased region" description="Basic and acidic residues" evidence="1">
    <location>
        <begin position="313"/>
        <end position="322"/>
    </location>
</feature>
<protein>
    <submittedName>
        <fullName evidence="2">Uncharacterized protein</fullName>
    </submittedName>
</protein>
<gene>
    <name evidence="2" type="ORF">HGRIS_013857</name>
</gene>
<evidence type="ECO:0000256" key="1">
    <source>
        <dbReference type="SAM" id="MobiDB-lite"/>
    </source>
</evidence>
<feature type="region of interest" description="Disordered" evidence="1">
    <location>
        <begin position="37"/>
        <end position="61"/>
    </location>
</feature>
<proteinExistence type="predicted"/>
<sequence length="552" mass="62434">MANGYLPYFDNSGRIGQPYSQPYGHFAPTHASGYYPSQNPPSFATHGQRYPGSGHTSGQAAYNVTYPSSYTQQPFPQESRSPFVPTYRPPEVNPDTPYASIASWPRERTMSSGGASKMPRPKAYGPVHQRSFSEASHFPMDSRSPWAIGHHHAHQYAQQAHPPSNQHPSPYNPFPAHEPAPHFNPFARREPAYDDARYYKSSKHHTTAFPPPVHPTDLARQFAAHHLEPTPDHALRRTRSEHASYIPPVPMPEKGRSDDEREARRARRALERERRKAEEADAPAPRAHRSDRHKSDSDHHSRTKVPDLVVDPSSERRSRTKSDSAYPAETSKSHRSKLKISGILSVPFMAPKPRRSSSRPTEPPPIPSPFLPPDHHRAHKKTSHPLGVFIPPEDDHHHSQPRADERRSRRRSEYPSQAIPDFNDENSHFASDPITDSYFSKPKKTKQDKYPPPDVMVIPPERDGRYPTSRPIVVAPSGFSDAEPLTEANLRRRDRKRDKASRRETEDHPRSMARTARSESPPALYLHPPTPQSTNTIPIPVPPPRSVVVNDQ</sequence>
<comment type="caution">
    <text evidence="2">The sequence shown here is derived from an EMBL/GenBank/DDBJ whole genome shotgun (WGS) entry which is preliminary data.</text>
</comment>
<feature type="compositionally biased region" description="Basic and acidic residues" evidence="1">
    <location>
        <begin position="253"/>
        <end position="279"/>
    </location>
</feature>
<accession>A0ABR3IWY0</accession>
<feature type="compositionally biased region" description="Basic and acidic residues" evidence="1">
    <location>
        <begin position="393"/>
        <end position="413"/>
    </location>
</feature>
<feature type="region of interest" description="Disordered" evidence="1">
    <location>
        <begin position="106"/>
        <end position="126"/>
    </location>
</feature>
<feature type="region of interest" description="Disordered" evidence="1">
    <location>
        <begin position="241"/>
        <end position="552"/>
    </location>
</feature>
<feature type="region of interest" description="Disordered" evidence="1">
    <location>
        <begin position="152"/>
        <end position="187"/>
    </location>
</feature>
<dbReference type="EMBL" id="JASNQZ010000015">
    <property type="protein sequence ID" value="KAL0947783.1"/>
    <property type="molecule type" value="Genomic_DNA"/>
</dbReference>
<reference evidence="3" key="1">
    <citation type="submission" date="2024-06" db="EMBL/GenBank/DDBJ databases">
        <title>Multi-omics analyses provide insights into the biosynthesis of the anticancer antibiotic pleurotin in Hohenbuehelia grisea.</title>
        <authorList>
            <person name="Weaver J.A."/>
            <person name="Alberti F."/>
        </authorList>
    </citation>
    <scope>NUCLEOTIDE SEQUENCE [LARGE SCALE GENOMIC DNA]</scope>
    <source>
        <strain evidence="3">T-177</strain>
    </source>
</reference>
<evidence type="ECO:0000313" key="2">
    <source>
        <dbReference type="EMBL" id="KAL0947783.1"/>
    </source>
</evidence>
<dbReference type="Proteomes" id="UP001556367">
    <property type="component" value="Unassembled WGS sequence"/>
</dbReference>
<feature type="compositionally biased region" description="Basic and acidic residues" evidence="1">
    <location>
        <begin position="501"/>
        <end position="510"/>
    </location>
</feature>
<name>A0ABR3IWY0_9AGAR</name>
<evidence type="ECO:0000313" key="3">
    <source>
        <dbReference type="Proteomes" id="UP001556367"/>
    </source>
</evidence>
<organism evidence="2 3">
    <name type="scientific">Hohenbuehelia grisea</name>
    <dbReference type="NCBI Taxonomy" id="104357"/>
    <lineage>
        <taxon>Eukaryota</taxon>
        <taxon>Fungi</taxon>
        <taxon>Dikarya</taxon>
        <taxon>Basidiomycota</taxon>
        <taxon>Agaricomycotina</taxon>
        <taxon>Agaricomycetes</taxon>
        <taxon>Agaricomycetidae</taxon>
        <taxon>Agaricales</taxon>
        <taxon>Pleurotineae</taxon>
        <taxon>Pleurotaceae</taxon>
        <taxon>Hohenbuehelia</taxon>
    </lineage>
</organism>
<feature type="compositionally biased region" description="Pro residues" evidence="1">
    <location>
        <begin position="361"/>
        <end position="372"/>
    </location>
</feature>